<dbReference type="Proteomes" id="UP000617402">
    <property type="component" value="Unassembled WGS sequence"/>
</dbReference>
<evidence type="ECO:0000313" key="1">
    <source>
        <dbReference type="EMBL" id="MBC9783687.1"/>
    </source>
</evidence>
<sequence length="64" mass="7335">MSELLEILEFVRKNSRLPKLAMARLTMLLGEDVNRIDENTPSNPEKVKRYTKAAEEVTGKPYKA</sequence>
<accession>A0ABR7T0H7</accession>
<reference evidence="1 2" key="1">
    <citation type="submission" date="2020-07" db="EMBL/GenBank/DDBJ databases">
        <title>Draft whole-genome sequence of Heliobacterium chlorum DSM 3682, type strain.</title>
        <authorList>
            <person name="Kyndt J.A."/>
            <person name="Meyer T.E."/>
            <person name="Imhoff J.F."/>
        </authorList>
    </citation>
    <scope>NUCLEOTIDE SEQUENCE [LARGE SCALE GENOMIC DNA]</scope>
    <source>
        <strain evidence="1 2">DSM 3682</strain>
    </source>
</reference>
<dbReference type="EMBL" id="JACVHF010000002">
    <property type="protein sequence ID" value="MBC9783687.1"/>
    <property type="molecule type" value="Genomic_DNA"/>
</dbReference>
<proteinExistence type="predicted"/>
<keyword evidence="2" id="KW-1185">Reference proteome</keyword>
<organism evidence="1 2">
    <name type="scientific">Heliobacterium chlorum</name>
    <dbReference type="NCBI Taxonomy" id="2698"/>
    <lineage>
        <taxon>Bacteria</taxon>
        <taxon>Bacillati</taxon>
        <taxon>Bacillota</taxon>
        <taxon>Clostridia</taxon>
        <taxon>Eubacteriales</taxon>
        <taxon>Heliobacteriaceae</taxon>
        <taxon>Heliobacterium</taxon>
    </lineage>
</organism>
<name>A0ABR7T0H7_HELCL</name>
<dbReference type="RefSeq" id="WP_188038825.1">
    <property type="nucleotide sequence ID" value="NZ_JACVHF010000002.1"/>
</dbReference>
<evidence type="ECO:0000313" key="2">
    <source>
        <dbReference type="Proteomes" id="UP000617402"/>
    </source>
</evidence>
<comment type="caution">
    <text evidence="1">The sequence shown here is derived from an EMBL/GenBank/DDBJ whole genome shotgun (WGS) entry which is preliminary data.</text>
</comment>
<protein>
    <submittedName>
        <fullName evidence="1">Uncharacterized protein</fullName>
    </submittedName>
</protein>
<gene>
    <name evidence="1" type="ORF">H1S01_04070</name>
</gene>